<organism evidence="1 2">
    <name type="scientific">Panagrolaimus sp. ES5</name>
    <dbReference type="NCBI Taxonomy" id="591445"/>
    <lineage>
        <taxon>Eukaryota</taxon>
        <taxon>Metazoa</taxon>
        <taxon>Ecdysozoa</taxon>
        <taxon>Nematoda</taxon>
        <taxon>Chromadorea</taxon>
        <taxon>Rhabditida</taxon>
        <taxon>Tylenchina</taxon>
        <taxon>Panagrolaimomorpha</taxon>
        <taxon>Panagrolaimoidea</taxon>
        <taxon>Panagrolaimidae</taxon>
        <taxon>Panagrolaimus</taxon>
    </lineage>
</organism>
<evidence type="ECO:0000313" key="2">
    <source>
        <dbReference type="WBParaSite" id="ES5_v2.g12932.t1"/>
    </source>
</evidence>
<name>A0AC34F714_9BILA</name>
<protein>
    <submittedName>
        <fullName evidence="2">Carboxylic ester hydrolase</fullName>
    </submittedName>
</protein>
<sequence>MFLLRSIFVANIFSAFSEANQNPIVKTDYGEIEGFSFKTSEGFETEMFLGIPYAKPPIGDLRFEKPEPPIPWNTTLQANKFGAPCATYPNFLAPHGSENCLTLNIIRPKLFNPSGYTVMVWIHGGAFLVGSSSNYNQNETASRIVSKGVIFISINYRLGPFGFFSTGDSEAPGNYGIWDQIEALKFIQKIVEAFGGNKSSVTIFGESSGGASVSWLTLIPEAQVLFAKAIPMSGSALSPWAHTEEIVKTSKKLILATTNCRHKNIKQCLKEKTTEDIQKATATFAKHILKSDGINLAHFHPRLEGELLKGMNFEEAIKKAPKREHFMGICSQENILFAIIGLFNDPKTKLLPISKTVATNFSRGNFVEIVHKILGPEYGNEANEAVEDIINFYEKTQISFYSRNIYLHLYVQLFSDISFNIPAIREAKLKAKAGQKVYFYLYSFVPDLLIHEFLDGAGHSSELSNFFGSSLLSPAALPLKGEVAKVQKITLDLFINFAKTGIPSSKGLKVPSLTSSTETPYVEINTDTKIMENLWADRMKFWEKHSKKYGFDWPQYRKIEKHDEL</sequence>
<dbReference type="WBParaSite" id="ES5_v2.g12932.t1">
    <property type="protein sequence ID" value="ES5_v2.g12932.t1"/>
    <property type="gene ID" value="ES5_v2.g12932"/>
</dbReference>
<proteinExistence type="predicted"/>
<dbReference type="Proteomes" id="UP000887579">
    <property type="component" value="Unplaced"/>
</dbReference>
<reference evidence="2" key="1">
    <citation type="submission" date="2022-11" db="UniProtKB">
        <authorList>
            <consortium name="WormBaseParasite"/>
        </authorList>
    </citation>
    <scope>IDENTIFICATION</scope>
</reference>
<accession>A0AC34F714</accession>
<evidence type="ECO:0000313" key="1">
    <source>
        <dbReference type="Proteomes" id="UP000887579"/>
    </source>
</evidence>